<dbReference type="Gene3D" id="2.60.120.620">
    <property type="entry name" value="q2cbj1_9rhob like domain"/>
    <property type="match status" value="1"/>
</dbReference>
<evidence type="ECO:0000313" key="2">
    <source>
        <dbReference type="EMBL" id="CAJ1968908.1"/>
    </source>
</evidence>
<dbReference type="AlphaFoldDB" id="A0AAD2GDR5"/>
<dbReference type="PANTHER" id="PTHR37563">
    <property type="entry name" value="PHYTANOYL-COA DIOXYGENASE FAMILY PROTEIN (AFU_ORTHOLOGUE AFUA_2G03330)"/>
    <property type="match status" value="1"/>
</dbReference>
<dbReference type="InterPro" id="IPR051961">
    <property type="entry name" value="Fungal_Metabolite_Diox"/>
</dbReference>
<keyword evidence="3" id="KW-1185">Reference proteome</keyword>
<dbReference type="SUPFAM" id="SSF51197">
    <property type="entry name" value="Clavaminate synthase-like"/>
    <property type="match status" value="1"/>
</dbReference>
<accession>A0AAD2GDR5</accession>
<feature type="compositionally biased region" description="Basic and acidic residues" evidence="1">
    <location>
        <begin position="34"/>
        <end position="44"/>
    </location>
</feature>
<organism evidence="2 3">
    <name type="scientific">Cylindrotheca closterium</name>
    <dbReference type="NCBI Taxonomy" id="2856"/>
    <lineage>
        <taxon>Eukaryota</taxon>
        <taxon>Sar</taxon>
        <taxon>Stramenopiles</taxon>
        <taxon>Ochrophyta</taxon>
        <taxon>Bacillariophyta</taxon>
        <taxon>Bacillariophyceae</taxon>
        <taxon>Bacillariophycidae</taxon>
        <taxon>Bacillariales</taxon>
        <taxon>Bacillariaceae</taxon>
        <taxon>Cylindrotheca</taxon>
    </lineage>
</organism>
<feature type="compositionally biased region" description="Low complexity" evidence="1">
    <location>
        <begin position="45"/>
        <end position="54"/>
    </location>
</feature>
<dbReference type="InterPro" id="IPR008775">
    <property type="entry name" value="Phytyl_CoA_dOase-like"/>
</dbReference>
<evidence type="ECO:0000313" key="3">
    <source>
        <dbReference type="Proteomes" id="UP001295423"/>
    </source>
</evidence>
<name>A0AAD2GDR5_9STRA</name>
<dbReference type="Proteomes" id="UP001295423">
    <property type="component" value="Unassembled WGS sequence"/>
</dbReference>
<sequence length="469" mass="51703">MQVQQHAKHHLDELALPQVAKTPKEAIVGPTLAEQKDNLKDWHSKSSSGVGSLYSRKRKRSEMPKSSSEKNNSTITANTSFDHAMGTFLASGCCVIPNSVLPPYFVKEALEKATDDLSLLEAQVANLKQQAIAQENPNLLAQVGRGDFREILHRDGGRRDVRFQLDRFPFTARGLVYNPIVYPLVQALLGCNSSGGEDEICLLYAGVMWAKPNESDDRTTTTTTTTATTSCEDGPQKWHADGGHLFDHVHLPPHCINVFYPLVNLTSDNGPTEFVPGSHRLGCFDSTSNNEHFGLTCDAGGAILFDYRIKHRGAFNQTKEARPILYLAYCKPFYKDTGNARSELSVFHRDQKTTSIRSPPWVSRMLIGAAETMGSGFTNEDLPESSKDDSETTTSATVLPGSGERWVLFRMNVELPNENGEDEAKTITVYHGDIASEVSSRFCKEQGLDESFVPVLAGAIQQQMDTVTT</sequence>
<comment type="caution">
    <text evidence="2">The sequence shown here is derived from an EMBL/GenBank/DDBJ whole genome shotgun (WGS) entry which is preliminary data.</text>
</comment>
<dbReference type="PANTHER" id="PTHR37563:SF2">
    <property type="entry name" value="PHYTANOYL-COA DIOXYGENASE FAMILY PROTEIN (AFU_ORTHOLOGUE AFUA_2G03330)"/>
    <property type="match status" value="1"/>
</dbReference>
<protein>
    <submittedName>
        <fullName evidence="2">Uncharacterized protein</fullName>
    </submittedName>
</protein>
<evidence type="ECO:0000256" key="1">
    <source>
        <dbReference type="SAM" id="MobiDB-lite"/>
    </source>
</evidence>
<dbReference type="Pfam" id="PF05721">
    <property type="entry name" value="PhyH"/>
    <property type="match status" value="1"/>
</dbReference>
<proteinExistence type="predicted"/>
<gene>
    <name evidence="2" type="ORF">CYCCA115_LOCUS23455</name>
</gene>
<reference evidence="2" key="1">
    <citation type="submission" date="2023-08" db="EMBL/GenBank/DDBJ databases">
        <authorList>
            <person name="Audoor S."/>
            <person name="Bilcke G."/>
        </authorList>
    </citation>
    <scope>NUCLEOTIDE SEQUENCE</scope>
</reference>
<feature type="region of interest" description="Disordered" evidence="1">
    <location>
        <begin position="376"/>
        <end position="398"/>
    </location>
</feature>
<feature type="region of interest" description="Disordered" evidence="1">
    <location>
        <begin position="31"/>
        <end position="74"/>
    </location>
</feature>
<dbReference type="EMBL" id="CAKOGP040002413">
    <property type="protein sequence ID" value="CAJ1968908.1"/>
    <property type="molecule type" value="Genomic_DNA"/>
</dbReference>
<feature type="compositionally biased region" description="Polar residues" evidence="1">
    <location>
        <begin position="64"/>
        <end position="74"/>
    </location>
</feature>